<dbReference type="eggNOG" id="COG0251">
    <property type="taxonomic scope" value="Bacteria"/>
</dbReference>
<dbReference type="InterPro" id="IPR035959">
    <property type="entry name" value="RutC-like_sf"/>
</dbReference>
<dbReference type="AlphaFoldDB" id="W9AZA0"/>
<evidence type="ECO:0000313" key="2">
    <source>
        <dbReference type="Proteomes" id="UP000028870"/>
    </source>
</evidence>
<accession>W9AZA0</accession>
<evidence type="ECO:0000313" key="1">
    <source>
        <dbReference type="EMBL" id="CDO10878.1"/>
    </source>
</evidence>
<dbReference type="SUPFAM" id="SSF55298">
    <property type="entry name" value="YjgF-like"/>
    <property type="match status" value="1"/>
</dbReference>
<dbReference type="PANTHER" id="PTHR43857:SF1">
    <property type="entry name" value="YJGH FAMILY PROTEIN"/>
    <property type="match status" value="1"/>
</dbReference>
<reference evidence="1" key="1">
    <citation type="submission" date="2014-03" db="EMBL/GenBank/DDBJ databases">
        <title>Draft Genome Sequence of Mycobacterium cosmeticum DSM 44829.</title>
        <authorList>
            <person name="Croce O."/>
            <person name="Robert C."/>
            <person name="Raoult D."/>
            <person name="Drancourt M."/>
        </authorList>
    </citation>
    <scope>NUCLEOTIDE SEQUENCE [LARGE SCALE GENOMIC DNA]</scope>
    <source>
        <strain evidence="1">DSM 44829</strain>
    </source>
</reference>
<dbReference type="Gene3D" id="3.30.1330.40">
    <property type="entry name" value="RutC-like"/>
    <property type="match status" value="1"/>
</dbReference>
<reference evidence="1" key="2">
    <citation type="submission" date="2014-03" db="EMBL/GenBank/DDBJ databases">
        <authorList>
            <person name="Urmite Genomes"/>
        </authorList>
    </citation>
    <scope>NUCLEOTIDE SEQUENCE</scope>
    <source>
        <strain evidence="1">DSM 44829</strain>
    </source>
</reference>
<dbReference type="Proteomes" id="UP000028870">
    <property type="component" value="Unassembled WGS sequence"/>
</dbReference>
<gene>
    <name evidence="1" type="ORF">BN977_05715</name>
</gene>
<dbReference type="InterPro" id="IPR006175">
    <property type="entry name" value="YjgF/YER057c/UK114"/>
</dbReference>
<organism evidence="1 2">
    <name type="scientific">Mycolicibacterium cosmeticum</name>
    <dbReference type="NCBI Taxonomy" id="258533"/>
    <lineage>
        <taxon>Bacteria</taxon>
        <taxon>Bacillati</taxon>
        <taxon>Actinomycetota</taxon>
        <taxon>Actinomycetes</taxon>
        <taxon>Mycobacteriales</taxon>
        <taxon>Mycobacteriaceae</taxon>
        <taxon>Mycolicibacterium</taxon>
    </lineage>
</organism>
<proteinExistence type="predicted"/>
<protein>
    <submittedName>
        <fullName evidence="1">Translation initiation inhibitor, yjgF family</fullName>
    </submittedName>
</protein>
<dbReference type="Pfam" id="PF01042">
    <property type="entry name" value="Ribonuc_L-PSP"/>
    <property type="match status" value="1"/>
</dbReference>
<dbReference type="CDD" id="cd06154">
    <property type="entry name" value="YjgF_YER057c_UK114_like_6"/>
    <property type="match status" value="1"/>
</dbReference>
<dbReference type="RefSeq" id="WP_024449766.1">
    <property type="nucleotide sequence ID" value="NZ_CCBB010000003.1"/>
</dbReference>
<dbReference type="OrthoDB" id="9799840at2"/>
<dbReference type="EMBL" id="CCBB010000003">
    <property type="protein sequence ID" value="CDO10878.1"/>
    <property type="molecule type" value="Genomic_DNA"/>
</dbReference>
<sequence length="123" mass="13085">MPDSRINIASGSEFEATVGYSRAVRIGDHVAVSGTTAPGDSPAEQTRAALRRIEAALGEAGAALSDVVRTRMFVTDISRWREIGAVHREFFGDVRPVTTMVEVAALIAPELLVEIEADAYLGG</sequence>
<dbReference type="PANTHER" id="PTHR43857">
    <property type="entry name" value="BLR7761 PROTEIN"/>
    <property type="match status" value="1"/>
</dbReference>
<comment type="caution">
    <text evidence="1">The sequence shown here is derived from an EMBL/GenBank/DDBJ whole genome shotgun (WGS) entry which is preliminary data.</text>
</comment>
<dbReference type="STRING" id="258533.BN977_05715"/>
<keyword evidence="2" id="KW-1185">Reference proteome</keyword>
<name>W9AZA0_MYCCO</name>